<dbReference type="FunFam" id="3.30.365.10:FF:000002">
    <property type="entry name" value="Xanthine dehydrogenase oxidase"/>
    <property type="match status" value="1"/>
</dbReference>
<keyword evidence="9" id="KW-0411">Iron-sulfur</keyword>
<dbReference type="GO" id="GO:0051537">
    <property type="term" value="F:2 iron, 2 sulfur cluster binding"/>
    <property type="evidence" value="ECO:0007669"/>
    <property type="project" value="UniProtKB-KW"/>
</dbReference>
<feature type="domain" description="Aldehyde oxidase/xanthine dehydrogenase a/b hammerhead" evidence="13">
    <location>
        <begin position="17"/>
        <end position="124"/>
    </location>
</feature>
<dbReference type="Gene3D" id="3.30.365.10">
    <property type="entry name" value="Aldehyde oxidase/xanthine dehydrogenase, molybdopterin binding domain"/>
    <property type="match status" value="4"/>
</dbReference>
<keyword evidence="7" id="KW-0560">Oxidoreductase</keyword>
<dbReference type="InterPro" id="IPR016208">
    <property type="entry name" value="Ald_Oxase/xanthine_DH-like"/>
</dbReference>
<organism evidence="14 15">
    <name type="scientific">Pseudooceanicola pacificus</name>
    <dbReference type="NCBI Taxonomy" id="2676438"/>
    <lineage>
        <taxon>Bacteria</taxon>
        <taxon>Pseudomonadati</taxon>
        <taxon>Pseudomonadota</taxon>
        <taxon>Alphaproteobacteria</taxon>
        <taxon>Rhodobacterales</taxon>
        <taxon>Paracoccaceae</taxon>
        <taxon>Pseudooceanicola</taxon>
    </lineage>
</organism>
<dbReference type="SUPFAM" id="SSF54665">
    <property type="entry name" value="CO dehydrogenase molybdoprotein N-domain-like"/>
    <property type="match status" value="1"/>
</dbReference>
<comment type="cofactor">
    <cofactor evidence="10">
        <name>[2Fe-2S] cluster</name>
        <dbReference type="ChEBI" id="CHEBI:190135"/>
    </cofactor>
</comment>
<evidence type="ECO:0000256" key="12">
    <source>
        <dbReference type="SAM" id="MobiDB-lite"/>
    </source>
</evidence>
<protein>
    <submittedName>
        <fullName evidence="14">Molybdopterin-dependent oxidoreductase</fullName>
    </submittedName>
</protein>
<dbReference type="InterPro" id="IPR000674">
    <property type="entry name" value="Ald_Oxase/Xan_DH_a/b"/>
</dbReference>
<keyword evidence="4" id="KW-0500">Molybdenum</keyword>
<dbReference type="InterPro" id="IPR046867">
    <property type="entry name" value="AldOxase/xan_DH_MoCoBD2"/>
</dbReference>
<dbReference type="Pfam" id="PF02738">
    <property type="entry name" value="MoCoBD_1"/>
    <property type="match status" value="1"/>
</dbReference>
<evidence type="ECO:0000256" key="4">
    <source>
        <dbReference type="ARBA" id="ARBA00022505"/>
    </source>
</evidence>
<dbReference type="RefSeq" id="WP_160383841.1">
    <property type="nucleotide sequence ID" value="NZ_WNXQ01000016.1"/>
</dbReference>
<dbReference type="InterPro" id="IPR036856">
    <property type="entry name" value="Ald_Oxase/Xan_DH_a/b_sf"/>
</dbReference>
<keyword evidence="5" id="KW-0001">2Fe-2S</keyword>
<evidence type="ECO:0000259" key="13">
    <source>
        <dbReference type="SMART" id="SM01008"/>
    </source>
</evidence>
<evidence type="ECO:0000256" key="10">
    <source>
        <dbReference type="ARBA" id="ARBA00034078"/>
    </source>
</evidence>
<evidence type="ECO:0000256" key="7">
    <source>
        <dbReference type="ARBA" id="ARBA00023002"/>
    </source>
</evidence>
<comment type="caution">
    <text evidence="14">The sequence shown here is derived from an EMBL/GenBank/DDBJ whole genome shotgun (WGS) entry which is preliminary data.</text>
</comment>
<comment type="cofactor">
    <cofactor evidence="2">
        <name>FAD</name>
        <dbReference type="ChEBI" id="CHEBI:57692"/>
    </cofactor>
</comment>
<comment type="cofactor">
    <cofactor evidence="1">
        <name>Mo-molybdopterin</name>
        <dbReference type="ChEBI" id="CHEBI:71302"/>
    </cofactor>
</comment>
<dbReference type="PANTHER" id="PTHR11908">
    <property type="entry name" value="XANTHINE DEHYDROGENASE"/>
    <property type="match status" value="1"/>
</dbReference>
<evidence type="ECO:0000256" key="2">
    <source>
        <dbReference type="ARBA" id="ARBA00001974"/>
    </source>
</evidence>
<sequence>MSVARPLPHDSAELHVTGAARYVDDIPLPAGALHLAFGTSPVARGRIVSLDLAAVRRAPGVSAVLTTDDLPFANDVSPSIHDEPLLAVAEVFYVGQPLFIVAADSHLAARKAATLAKVEIEEMEALLSIDAALAANSRFEDGPRIYEKGDARAAIAAAPLTARGRFEIGGQEHFYLEGQAAAAVVQEGGDMLVYSSTQHPTEIQHKVAEAIGTPMNAVRVEMRRMGGGFGGKESQGNALAVSCAVVSRLTGRPCRMRYDRDDDMIITGKRHDFRIDYTVGFDATGKILGVDFVHYTRCGWSQDLSLPVADRAMLHADNAYLLPACRIESHRLKTNMCSATAFRGFGGPQGMVGIERVVDHVAHVLERDPLEVKRVNFYTDAADMAAGAAGPGRGGGLSAPRPGEAGTPPESISDEMKTGGPEEELTSRGAAAVVGPDVVQAAPGGVQTTPYGMPVEDCIINAMTDALAQESRYRERRAEVAAWNEGQPILKKGIALTPVKFGISFTLTHLNQAGALVHVYQDGSVHMNHGGTEMGQGLFRKVQQVAAEGFGIDAGAVKITATDTGKVPNTSATAASSGSDLNGMAVKAACDTIRGRMAELIGRLHQVAPSEVIFAGGRVRAGAAEMSFAEAAALTYQNRVSLSATGYYRTPKVEWDRIAGRGRPFYYFAYGAAVSEVVIDTLTGEYRILRTDILHDAGRSLNPALDIGQIEGGFVQGAGWLTTEELVWDDRGRLRTHAPSTYKIPACGDRPDIFNVALWDGDNREETIYRSKAVGEPPFMLGISVLMALSDAVAACGTSYPALDAPATPEKVLAAVMRVRDGL</sequence>
<dbReference type="PANTHER" id="PTHR11908:SF132">
    <property type="entry name" value="ALDEHYDE OXIDASE 1-RELATED"/>
    <property type="match status" value="1"/>
</dbReference>
<feature type="region of interest" description="Disordered" evidence="12">
    <location>
        <begin position="388"/>
        <end position="423"/>
    </location>
</feature>
<dbReference type="InterPro" id="IPR008274">
    <property type="entry name" value="AldOxase/xan_DH_MoCoBD1"/>
</dbReference>
<evidence type="ECO:0000256" key="11">
    <source>
        <dbReference type="ARBA" id="ARBA00053029"/>
    </source>
</evidence>
<gene>
    <name evidence="14" type="ORF">GLS40_17460</name>
</gene>
<evidence type="ECO:0000313" key="14">
    <source>
        <dbReference type="EMBL" id="MWB79820.1"/>
    </source>
</evidence>
<name>A0A844WG98_9RHOB</name>
<dbReference type="AlphaFoldDB" id="A0A844WG98"/>
<evidence type="ECO:0000256" key="1">
    <source>
        <dbReference type="ARBA" id="ARBA00001924"/>
    </source>
</evidence>
<evidence type="ECO:0000256" key="6">
    <source>
        <dbReference type="ARBA" id="ARBA00022723"/>
    </source>
</evidence>
<evidence type="ECO:0000256" key="5">
    <source>
        <dbReference type="ARBA" id="ARBA00022714"/>
    </source>
</evidence>
<dbReference type="SMART" id="SM01008">
    <property type="entry name" value="Ald_Xan_dh_C"/>
    <property type="match status" value="1"/>
</dbReference>
<dbReference type="SUPFAM" id="SSF56003">
    <property type="entry name" value="Molybdenum cofactor-binding domain"/>
    <property type="match status" value="1"/>
</dbReference>
<comment type="similarity">
    <text evidence="3">Belongs to the xanthine dehydrogenase family.</text>
</comment>
<dbReference type="Gene3D" id="3.90.1170.50">
    <property type="entry name" value="Aldehyde oxidase/xanthine dehydrogenase, a/b hammerhead"/>
    <property type="match status" value="1"/>
</dbReference>
<dbReference type="GO" id="GO:0016491">
    <property type="term" value="F:oxidoreductase activity"/>
    <property type="evidence" value="ECO:0007669"/>
    <property type="project" value="UniProtKB-KW"/>
</dbReference>
<evidence type="ECO:0000313" key="15">
    <source>
        <dbReference type="Proteomes" id="UP000443843"/>
    </source>
</evidence>
<accession>A0A844WG98</accession>
<dbReference type="FunFam" id="3.30.365.10:FF:000001">
    <property type="entry name" value="Xanthine dehydrogenase oxidase"/>
    <property type="match status" value="1"/>
</dbReference>
<keyword evidence="8" id="KW-0408">Iron</keyword>
<dbReference type="GO" id="GO:0005506">
    <property type="term" value="F:iron ion binding"/>
    <property type="evidence" value="ECO:0007669"/>
    <property type="project" value="InterPro"/>
</dbReference>
<keyword evidence="6" id="KW-0479">Metal-binding</keyword>
<evidence type="ECO:0000256" key="3">
    <source>
        <dbReference type="ARBA" id="ARBA00006849"/>
    </source>
</evidence>
<dbReference type="Proteomes" id="UP000443843">
    <property type="component" value="Unassembled WGS sequence"/>
</dbReference>
<dbReference type="Pfam" id="PF01315">
    <property type="entry name" value="Ald_Xan_dh_C"/>
    <property type="match status" value="1"/>
</dbReference>
<reference evidence="14 15" key="1">
    <citation type="submission" date="2019-11" db="EMBL/GenBank/DDBJ databases">
        <title>Pseudooceanicola pacifica sp. nov., isolated from deep-sea sediment of the Pacific Ocean.</title>
        <authorList>
            <person name="Lyu L."/>
        </authorList>
    </citation>
    <scope>NUCLEOTIDE SEQUENCE [LARGE SCALE GENOMIC DNA]</scope>
    <source>
        <strain evidence="14 15">216_PA32_1</strain>
    </source>
</reference>
<proteinExistence type="inferred from homology"/>
<evidence type="ECO:0000256" key="8">
    <source>
        <dbReference type="ARBA" id="ARBA00023004"/>
    </source>
</evidence>
<keyword evidence="15" id="KW-1185">Reference proteome</keyword>
<dbReference type="Pfam" id="PF20256">
    <property type="entry name" value="MoCoBD_2"/>
    <property type="match status" value="1"/>
</dbReference>
<comment type="cofactor">
    <cofactor evidence="11">
        <name>Mo-molybdopterin cytosine dinucleotide</name>
        <dbReference type="ChEBI" id="CHEBI:71308"/>
    </cofactor>
</comment>
<dbReference type="EMBL" id="WNXQ01000016">
    <property type="protein sequence ID" value="MWB79820.1"/>
    <property type="molecule type" value="Genomic_DNA"/>
</dbReference>
<dbReference type="InterPro" id="IPR037165">
    <property type="entry name" value="AldOxase/xan_DH_Mopterin-bd_sf"/>
</dbReference>
<evidence type="ECO:0000256" key="9">
    <source>
        <dbReference type="ARBA" id="ARBA00023014"/>
    </source>
</evidence>